<dbReference type="PRINTS" id="PR00508">
    <property type="entry name" value="S21N4MTFRASE"/>
</dbReference>
<dbReference type="EC" id="2.1.1.113" evidence="2"/>
<dbReference type="RefSeq" id="WP_270128999.1">
    <property type="nucleotide sequence ID" value="NZ_CP115396.1"/>
</dbReference>
<dbReference type="Pfam" id="PF01555">
    <property type="entry name" value="N6_N4_Mtase"/>
    <property type="match status" value="2"/>
</dbReference>
<comment type="similarity">
    <text evidence="1">Belongs to the N(4)/N(6)-methyltransferase family. N(4) subfamily.</text>
</comment>
<sequence>MPSKIAPVNLSASSSAFDLFSSVIEASSNTTALANEDHNLGFNIEHDSSFAALVNFSKEELPFHQWFKYREGFSPELVNRFMASLSPGSVVLDPFVGCGTTTTTAKLAGHKSIGFDVNPISVLVSQVKGRAYNAKDIKKLKDLVKKVASISEFDEAAPVPKLKIIGKVYPVDVLTLLLQLKKKISSIEEDKYRDFVFVAWLSILEVCSATFKEGNGIKYRNAKRSKGKYITNDFSEWANKYYGDDQHAFVINKLVDKLNVMLNDVEHNNSGKYDAVIIEDTSLSIKDKIGSNSVDLAIYSPPYINCFNYFKIYKVELWMGGWIEDYGVLKYDNDKSLRSHVETKLKRAYDDDVSILDPYLAKINVDNLWDKRIIDAIKGYFIDMREVLRGLIYSLKPNGKSVCVVGNSCYDNVVIPTDVILSKIGEELGFKVDRIIETRKLPVVAQQAATLGQDRELVRESILVFTKPDTNWHFSLPGTKRELTKVDSLPEASKIDSETTYLISNTGLRSGTHLFHKYAGKFIPHIPKWAIENYSKKGDTVFEPFLGSGTTLVEGSLLGRKCFGGDIDPLSCMIAKSKCLKISDTVVNAVMQEWVIFAAENDWTIRREEFVPKIKNINVWFTESAIDQLSSIKYFIEKSRGYEVNLFLKVVMSSILRKASNADDQSLKTYISHTKEKIPQSAIDLFANNLGDYALRLKQYNAMLPEPVHIIDEFDASKEIGWVNNIDLIVTSPPYLKSIDYLYNQLVEYFWLGEIFGLELPSMQNEHKKKYIGTEKGLKNVVANVSDKAWSSVLTNFDQDSKEAKVIHNYFSMMECHLRIAYDKLKHCGHYVLVIGASTVRGIVVDTPEILLEIMKSIGFKSECNWKYEIRNRHMRFPRKGNGGIIHDDYVIVVKK</sequence>
<dbReference type="PANTHER" id="PTHR13370:SF3">
    <property type="entry name" value="TRNA (GUANINE(10)-N2)-METHYLTRANSFERASE HOMOLOG"/>
    <property type="match status" value="1"/>
</dbReference>
<protein>
    <recommendedName>
        <fullName evidence="2">site-specific DNA-methyltransferase (cytosine-N(4)-specific)</fullName>
        <ecNumber evidence="2">2.1.1.113</ecNumber>
    </recommendedName>
</protein>
<dbReference type="PANTHER" id="PTHR13370">
    <property type="entry name" value="RNA METHYLASE-RELATED"/>
    <property type="match status" value="1"/>
</dbReference>
<name>A0ABY7PU38_9BACT</name>
<comment type="catalytic activity">
    <reaction evidence="8">
        <text>a 2'-deoxycytidine in DNA + S-adenosyl-L-methionine = an N(4)-methyl-2'-deoxycytidine in DNA + S-adenosyl-L-homocysteine + H(+)</text>
        <dbReference type="Rhea" id="RHEA:16857"/>
        <dbReference type="Rhea" id="RHEA-COMP:11369"/>
        <dbReference type="Rhea" id="RHEA-COMP:13674"/>
        <dbReference type="ChEBI" id="CHEBI:15378"/>
        <dbReference type="ChEBI" id="CHEBI:57856"/>
        <dbReference type="ChEBI" id="CHEBI:59789"/>
        <dbReference type="ChEBI" id="CHEBI:85452"/>
        <dbReference type="ChEBI" id="CHEBI:137933"/>
        <dbReference type="EC" id="2.1.1.113"/>
    </reaction>
</comment>
<keyword evidence="5" id="KW-0949">S-adenosyl-L-methionine</keyword>
<keyword evidence="4" id="KW-0808">Transferase</keyword>
<evidence type="ECO:0000256" key="2">
    <source>
        <dbReference type="ARBA" id="ARBA00012185"/>
    </source>
</evidence>
<evidence type="ECO:0000256" key="6">
    <source>
        <dbReference type="ARBA" id="ARBA00022747"/>
    </source>
</evidence>
<dbReference type="EMBL" id="CP115396">
    <property type="protein sequence ID" value="WBO86409.1"/>
    <property type="molecule type" value="Genomic_DNA"/>
</dbReference>
<dbReference type="InterPro" id="IPR002941">
    <property type="entry name" value="DNA_methylase_N4/N6"/>
</dbReference>
<gene>
    <name evidence="10" type="ORF">O9Z63_09130</name>
</gene>
<evidence type="ECO:0000256" key="3">
    <source>
        <dbReference type="ARBA" id="ARBA00022603"/>
    </source>
</evidence>
<evidence type="ECO:0000256" key="4">
    <source>
        <dbReference type="ARBA" id="ARBA00022679"/>
    </source>
</evidence>
<feature type="domain" description="DNA methylase N-4/N-6" evidence="9">
    <location>
        <begin position="294"/>
        <end position="576"/>
    </location>
</feature>
<dbReference type="InterPro" id="IPR029063">
    <property type="entry name" value="SAM-dependent_MTases_sf"/>
</dbReference>
<evidence type="ECO:0000256" key="5">
    <source>
        <dbReference type="ARBA" id="ARBA00022691"/>
    </source>
</evidence>
<evidence type="ECO:0000313" key="11">
    <source>
        <dbReference type="Proteomes" id="UP001211872"/>
    </source>
</evidence>
<dbReference type="GO" id="GO:0032259">
    <property type="term" value="P:methylation"/>
    <property type="evidence" value="ECO:0007669"/>
    <property type="project" value="UniProtKB-KW"/>
</dbReference>
<keyword evidence="3 10" id="KW-0489">Methyltransferase</keyword>
<keyword evidence="11" id="KW-1185">Reference proteome</keyword>
<dbReference type="InterPro" id="IPR017985">
    <property type="entry name" value="MeTrfase_CN4_CS"/>
</dbReference>
<reference evidence="10 11" key="1">
    <citation type="journal article" date="2011" name="Int. J. Syst. Evol. Microbiol.">
        <title>Hymenobacter yonginensis sp. nov., isolated from a mesotrophic artificial lake.</title>
        <authorList>
            <person name="Joung Y."/>
            <person name="Cho S.H."/>
            <person name="Kim H."/>
            <person name="Kim S.B."/>
            <person name="Joh K."/>
        </authorList>
    </citation>
    <scope>NUCLEOTIDE SEQUENCE [LARGE SCALE GENOMIC DNA]</scope>
    <source>
        <strain evidence="10 11">KCTC 22745</strain>
    </source>
</reference>
<dbReference type="GO" id="GO:0008168">
    <property type="term" value="F:methyltransferase activity"/>
    <property type="evidence" value="ECO:0007669"/>
    <property type="project" value="UniProtKB-KW"/>
</dbReference>
<dbReference type="Proteomes" id="UP001211872">
    <property type="component" value="Chromosome"/>
</dbReference>
<dbReference type="PROSITE" id="PS00093">
    <property type="entry name" value="N4_MTASE"/>
    <property type="match status" value="1"/>
</dbReference>
<organism evidence="10 11">
    <name type="scientific">Hymenobacter yonginensis</name>
    <dbReference type="NCBI Taxonomy" id="748197"/>
    <lineage>
        <taxon>Bacteria</taxon>
        <taxon>Pseudomonadati</taxon>
        <taxon>Bacteroidota</taxon>
        <taxon>Cytophagia</taxon>
        <taxon>Cytophagales</taxon>
        <taxon>Hymenobacteraceae</taxon>
        <taxon>Hymenobacter</taxon>
    </lineage>
</organism>
<evidence type="ECO:0000259" key="9">
    <source>
        <dbReference type="Pfam" id="PF01555"/>
    </source>
</evidence>
<accession>A0ABY7PU38</accession>
<evidence type="ECO:0000256" key="7">
    <source>
        <dbReference type="ARBA" id="ARBA00023125"/>
    </source>
</evidence>
<dbReference type="Gene3D" id="3.40.50.150">
    <property type="entry name" value="Vaccinia Virus protein VP39"/>
    <property type="match status" value="3"/>
</dbReference>
<feature type="domain" description="DNA methylase N-4/N-6" evidence="9">
    <location>
        <begin position="74"/>
        <end position="119"/>
    </location>
</feature>
<evidence type="ECO:0000313" key="10">
    <source>
        <dbReference type="EMBL" id="WBO86409.1"/>
    </source>
</evidence>
<keyword evidence="7" id="KW-0238">DNA-binding</keyword>
<evidence type="ECO:0000256" key="8">
    <source>
        <dbReference type="ARBA" id="ARBA00049120"/>
    </source>
</evidence>
<proteinExistence type="inferred from homology"/>
<keyword evidence="6" id="KW-0680">Restriction system</keyword>
<dbReference type="InterPro" id="IPR001091">
    <property type="entry name" value="RM_Methyltransferase"/>
</dbReference>
<dbReference type="SUPFAM" id="SSF53335">
    <property type="entry name" value="S-adenosyl-L-methionine-dependent methyltransferases"/>
    <property type="match status" value="4"/>
</dbReference>
<evidence type="ECO:0000256" key="1">
    <source>
        <dbReference type="ARBA" id="ARBA00010203"/>
    </source>
</evidence>